<evidence type="ECO:0000256" key="6">
    <source>
        <dbReference type="RuleBase" id="RU368027"/>
    </source>
</evidence>
<evidence type="ECO:0000256" key="5">
    <source>
        <dbReference type="ARBA" id="ARBA00023242"/>
    </source>
</evidence>
<feature type="region of interest" description="Disordered" evidence="8">
    <location>
        <begin position="57"/>
        <end position="153"/>
    </location>
</feature>
<comment type="subunit">
    <text evidence="6">Associates with 90S and pre-40S pre-ribosomal particles.</text>
</comment>
<evidence type="ECO:0000256" key="3">
    <source>
        <dbReference type="ARBA" id="ARBA00022517"/>
    </source>
</evidence>
<accession>A0A8D0CCM9</accession>
<evidence type="ECO:0000256" key="8">
    <source>
        <dbReference type="SAM" id="MobiDB-lite"/>
    </source>
</evidence>
<proteinExistence type="inferred from homology"/>
<evidence type="ECO:0000313" key="10">
    <source>
        <dbReference type="Proteomes" id="UP000694421"/>
    </source>
</evidence>
<keyword evidence="7" id="KW-0175">Coiled coil</keyword>
<organism evidence="9 10">
    <name type="scientific">Salvator merianae</name>
    <name type="common">Argentine black and white tegu</name>
    <name type="synonym">Tupinambis merianae</name>
    <dbReference type="NCBI Taxonomy" id="96440"/>
    <lineage>
        <taxon>Eukaryota</taxon>
        <taxon>Metazoa</taxon>
        <taxon>Chordata</taxon>
        <taxon>Craniata</taxon>
        <taxon>Vertebrata</taxon>
        <taxon>Euteleostomi</taxon>
        <taxon>Lepidosauria</taxon>
        <taxon>Squamata</taxon>
        <taxon>Bifurcata</taxon>
        <taxon>Unidentata</taxon>
        <taxon>Episquamata</taxon>
        <taxon>Laterata</taxon>
        <taxon>Teiioidea</taxon>
        <taxon>Teiidae</taxon>
        <taxon>Salvator</taxon>
    </lineage>
</organism>
<comment type="function">
    <text evidence="6">Component of the 90S pre-ribosome involved in the maturation of rRNAs. Required for early cleavages of the pre-RNAs in the 40S ribosomal subunit maturation pathway.</text>
</comment>
<feature type="region of interest" description="Disordered" evidence="8">
    <location>
        <begin position="167"/>
        <end position="201"/>
    </location>
</feature>
<evidence type="ECO:0000256" key="4">
    <source>
        <dbReference type="ARBA" id="ARBA00022552"/>
    </source>
</evidence>
<protein>
    <recommendedName>
        <fullName evidence="6">rRNA biogenesis protein RRP36</fullName>
    </recommendedName>
</protein>
<evidence type="ECO:0000256" key="1">
    <source>
        <dbReference type="ARBA" id="ARBA00004604"/>
    </source>
</evidence>
<dbReference type="GO" id="GO:0005730">
    <property type="term" value="C:nucleolus"/>
    <property type="evidence" value="ECO:0007669"/>
    <property type="project" value="UniProtKB-SubCell"/>
</dbReference>
<dbReference type="Ensembl" id="ENSSMRT00000024018.1">
    <property type="protein sequence ID" value="ENSSMRP00000020497.1"/>
    <property type="gene ID" value="ENSSMRG00000015949.1"/>
</dbReference>
<keyword evidence="6" id="KW-0687">Ribonucleoprotein</keyword>
<feature type="region of interest" description="Disordered" evidence="8">
    <location>
        <begin position="1"/>
        <end position="45"/>
    </location>
</feature>
<feature type="compositionally biased region" description="Acidic residues" evidence="8">
    <location>
        <begin position="84"/>
        <end position="94"/>
    </location>
</feature>
<feature type="region of interest" description="Disordered" evidence="8">
    <location>
        <begin position="336"/>
        <end position="362"/>
    </location>
</feature>
<evidence type="ECO:0000313" key="9">
    <source>
        <dbReference type="Ensembl" id="ENSSMRP00000020497.1"/>
    </source>
</evidence>
<keyword evidence="10" id="KW-1185">Reference proteome</keyword>
<comment type="similarity">
    <text evidence="2 6">Belongs to the RRP36 family.</text>
</comment>
<dbReference type="GeneTree" id="ENSGT00530000064271"/>
<comment type="subcellular location">
    <subcellularLocation>
        <location evidence="1 6">Nucleus</location>
        <location evidence="1 6">Nucleolus</location>
    </subcellularLocation>
</comment>
<dbReference type="PANTHER" id="PTHR21738">
    <property type="entry name" value="RIBOSOMAL RNA PROCESSING PROTEIN 36 HOMOLOG"/>
    <property type="match status" value="1"/>
</dbReference>
<keyword evidence="4 6" id="KW-0698">rRNA processing</keyword>
<feature type="compositionally biased region" description="Polar residues" evidence="8">
    <location>
        <begin position="21"/>
        <end position="40"/>
    </location>
</feature>
<feature type="coiled-coil region" evidence="7">
    <location>
        <begin position="245"/>
        <end position="306"/>
    </location>
</feature>
<dbReference type="InterPro" id="IPR009292">
    <property type="entry name" value="RRP36"/>
</dbReference>
<dbReference type="PANTHER" id="PTHR21738:SF0">
    <property type="entry name" value="RIBOSOMAL RNA PROCESSING PROTEIN 36 HOMOLOG"/>
    <property type="match status" value="1"/>
</dbReference>
<name>A0A8D0CCM9_SALMN</name>
<dbReference type="OMA" id="HMKSKQR"/>
<dbReference type="Pfam" id="PF06102">
    <property type="entry name" value="RRP36"/>
    <property type="match status" value="1"/>
</dbReference>
<evidence type="ECO:0000256" key="7">
    <source>
        <dbReference type="SAM" id="Coils"/>
    </source>
</evidence>
<reference evidence="9" key="2">
    <citation type="submission" date="2025-09" db="UniProtKB">
        <authorList>
            <consortium name="Ensembl"/>
        </authorList>
    </citation>
    <scope>IDENTIFICATION</scope>
</reference>
<feature type="compositionally biased region" description="Basic and acidic residues" evidence="8">
    <location>
        <begin position="183"/>
        <end position="200"/>
    </location>
</feature>
<dbReference type="GO" id="GO:0000462">
    <property type="term" value="P:maturation of SSU-rRNA from tricistronic rRNA transcript (SSU-rRNA, 5.8S rRNA, LSU-rRNA)"/>
    <property type="evidence" value="ECO:0007669"/>
    <property type="project" value="TreeGrafter"/>
</dbReference>
<feature type="compositionally biased region" description="Acidic residues" evidence="8">
    <location>
        <begin position="101"/>
        <end position="121"/>
    </location>
</feature>
<feature type="compositionally biased region" description="Basic residues" evidence="8">
    <location>
        <begin position="341"/>
        <end position="356"/>
    </location>
</feature>
<keyword evidence="5 6" id="KW-0539">Nucleus</keyword>
<reference evidence="9" key="1">
    <citation type="submission" date="2025-08" db="UniProtKB">
        <authorList>
            <consortium name="Ensembl"/>
        </authorList>
    </citation>
    <scope>IDENTIFICATION</scope>
</reference>
<dbReference type="GO" id="GO:0005654">
    <property type="term" value="C:nucleoplasm"/>
    <property type="evidence" value="ECO:0007669"/>
    <property type="project" value="Ensembl"/>
</dbReference>
<dbReference type="GO" id="GO:0030686">
    <property type="term" value="C:90S preribosome"/>
    <property type="evidence" value="ECO:0007669"/>
    <property type="project" value="TreeGrafter"/>
</dbReference>
<dbReference type="Proteomes" id="UP000694421">
    <property type="component" value="Unplaced"/>
</dbReference>
<evidence type="ECO:0000256" key="2">
    <source>
        <dbReference type="ARBA" id="ARBA00009418"/>
    </source>
</evidence>
<feature type="compositionally biased region" description="Polar residues" evidence="8">
    <location>
        <begin position="171"/>
        <end position="182"/>
    </location>
</feature>
<keyword evidence="3 6" id="KW-0690">Ribosome biogenesis</keyword>
<dbReference type="AlphaFoldDB" id="A0A8D0CCM9"/>
<sequence>MKQLRGNKAGGHPPRKVSPSGKESTTPAVQMSDDTGQASILNPKLLAQKRTLQGLSAVGGSSAGSTDDAKRPKLLPEVNRTAEESEEEESDDSDYERAESDTELSDDTYSEDDADDDDETGSDASENSSEEPEGSTSQPASRPDLAKELSSMSFEELLQLRKQVGTKAYQRMTSGKNTANATKTERKFCPSKHKPLEMSAKKPVPFLRQVVPVKKKLQRDPRFDDLSGEYKPEIFEKTYGFLNDLRKKEKEVVQKQLKKSRKTEQQNKLQRLLNQMAQQEEAQRRLQKEKEKVLAFKKQQRELAKQGKKPFYLKKSDKRKWELAEKYKELKRSGKLESFLSKKRKRNAAKDKRKLPFRKDVY</sequence>